<proteinExistence type="predicted"/>
<organism evidence="1 2">
    <name type="scientific">Agrobacterium rosae</name>
    <dbReference type="NCBI Taxonomy" id="1972867"/>
    <lineage>
        <taxon>Bacteria</taxon>
        <taxon>Pseudomonadati</taxon>
        <taxon>Pseudomonadota</taxon>
        <taxon>Alphaproteobacteria</taxon>
        <taxon>Hyphomicrobiales</taxon>
        <taxon>Rhizobiaceae</taxon>
        <taxon>Rhizobium/Agrobacterium group</taxon>
        <taxon>Agrobacterium</taxon>
    </lineage>
</organism>
<dbReference type="STRING" id="1907666.DSM25559_1771"/>
<dbReference type="EMBL" id="FMUE01000003">
    <property type="protein sequence ID" value="SCX18829.1"/>
    <property type="molecule type" value="Genomic_DNA"/>
</dbReference>
<reference evidence="2" key="1">
    <citation type="submission" date="2016-10" db="EMBL/GenBank/DDBJ databases">
        <authorList>
            <person name="Wibberg D."/>
        </authorList>
    </citation>
    <scope>NUCLEOTIDE SEQUENCE [LARGE SCALE GENOMIC DNA]</scope>
</reference>
<protein>
    <submittedName>
        <fullName evidence="1">Uncharacterized protein</fullName>
    </submittedName>
</protein>
<gene>
    <name evidence="1" type="ORF">DSM25559_1771</name>
</gene>
<dbReference type="AlphaFoldDB" id="A0A1R3TIC7"/>
<dbReference type="Proteomes" id="UP000187891">
    <property type="component" value="Unassembled WGS sequence"/>
</dbReference>
<evidence type="ECO:0000313" key="2">
    <source>
        <dbReference type="Proteomes" id="UP000187891"/>
    </source>
</evidence>
<accession>A0A1R3TIC7</accession>
<sequence>MLFGRYRTMICVSMSIEGSRKTENFIWRWWGRLTPPLSCRTSPPQVGRSNRGDLSPILKAAGSVGNTRLANLPPCGGDVRQDRGG</sequence>
<evidence type="ECO:0000313" key="1">
    <source>
        <dbReference type="EMBL" id="SCX18829.1"/>
    </source>
</evidence>
<name>A0A1R3TIC7_9HYPH</name>